<comment type="caution">
    <text evidence="2">The sequence shown here is derived from an EMBL/GenBank/DDBJ whole genome shotgun (WGS) entry which is preliminary data.</text>
</comment>
<dbReference type="EMBL" id="JAHRIP010020504">
    <property type="protein sequence ID" value="MEQ2288206.1"/>
    <property type="molecule type" value="Genomic_DNA"/>
</dbReference>
<evidence type="ECO:0000313" key="2">
    <source>
        <dbReference type="EMBL" id="MEQ2288206.1"/>
    </source>
</evidence>
<reference evidence="2 3" key="1">
    <citation type="submission" date="2021-06" db="EMBL/GenBank/DDBJ databases">
        <authorList>
            <person name="Palmer J.M."/>
        </authorList>
    </citation>
    <scope>NUCLEOTIDE SEQUENCE [LARGE SCALE GENOMIC DNA]</scope>
    <source>
        <strain evidence="2 3">AS_MEX2019</strain>
        <tissue evidence="2">Muscle</tissue>
    </source>
</reference>
<protein>
    <submittedName>
        <fullName evidence="2">Uncharacterized protein</fullName>
    </submittedName>
</protein>
<proteinExistence type="predicted"/>
<evidence type="ECO:0000313" key="3">
    <source>
        <dbReference type="Proteomes" id="UP001469553"/>
    </source>
</evidence>
<feature type="compositionally biased region" description="Polar residues" evidence="1">
    <location>
        <begin position="91"/>
        <end position="107"/>
    </location>
</feature>
<evidence type="ECO:0000256" key="1">
    <source>
        <dbReference type="SAM" id="MobiDB-lite"/>
    </source>
</evidence>
<keyword evidence="3" id="KW-1185">Reference proteome</keyword>
<accession>A0ABV0Y3A0</accession>
<name>A0ABV0Y3A0_9TELE</name>
<gene>
    <name evidence="2" type="ORF">AMECASPLE_020377</name>
</gene>
<sequence length="107" mass="11806">MLITTCQPPQCRYKKRSDASPTPQQPGIRPGPEPQEEGYHSSPKTRHPPAPQLNPRAAPACRPHTVPHAILLPRPTPNPSPDPDQKACSFFQPSTPDSNQRTALNFQ</sequence>
<feature type="region of interest" description="Disordered" evidence="1">
    <location>
        <begin position="1"/>
        <end position="107"/>
    </location>
</feature>
<organism evidence="2 3">
    <name type="scientific">Ameca splendens</name>
    <dbReference type="NCBI Taxonomy" id="208324"/>
    <lineage>
        <taxon>Eukaryota</taxon>
        <taxon>Metazoa</taxon>
        <taxon>Chordata</taxon>
        <taxon>Craniata</taxon>
        <taxon>Vertebrata</taxon>
        <taxon>Euteleostomi</taxon>
        <taxon>Actinopterygii</taxon>
        <taxon>Neopterygii</taxon>
        <taxon>Teleostei</taxon>
        <taxon>Neoteleostei</taxon>
        <taxon>Acanthomorphata</taxon>
        <taxon>Ovalentaria</taxon>
        <taxon>Atherinomorphae</taxon>
        <taxon>Cyprinodontiformes</taxon>
        <taxon>Goodeidae</taxon>
        <taxon>Ameca</taxon>
    </lineage>
</organism>
<dbReference type="Proteomes" id="UP001469553">
    <property type="component" value="Unassembled WGS sequence"/>
</dbReference>